<name>A0ABR7NAS2_9FIRM</name>
<evidence type="ECO:0000256" key="2">
    <source>
        <dbReference type="ARBA" id="ARBA00022729"/>
    </source>
</evidence>
<reference evidence="7 8" key="1">
    <citation type="submission" date="2020-08" db="EMBL/GenBank/DDBJ databases">
        <title>Genome public.</title>
        <authorList>
            <person name="Liu C."/>
            <person name="Sun Q."/>
        </authorList>
    </citation>
    <scope>NUCLEOTIDE SEQUENCE [LARGE SCALE GENOMIC DNA]</scope>
    <source>
        <strain evidence="7 8">NSJ-46</strain>
    </source>
</reference>
<dbReference type="SUPFAM" id="SSF53850">
    <property type="entry name" value="Periplasmic binding protein-like II"/>
    <property type="match status" value="1"/>
</dbReference>
<dbReference type="Gene3D" id="3.40.190.10">
    <property type="entry name" value="Periplasmic binding protein-like II"/>
    <property type="match status" value="1"/>
</dbReference>
<dbReference type="InterPro" id="IPR050490">
    <property type="entry name" value="Bact_solute-bd_prot1"/>
</dbReference>
<evidence type="ECO:0000313" key="8">
    <source>
        <dbReference type="Proteomes" id="UP000657421"/>
    </source>
</evidence>
<dbReference type="EMBL" id="JACRSZ010000008">
    <property type="protein sequence ID" value="MBC8573250.1"/>
    <property type="molecule type" value="Genomic_DNA"/>
</dbReference>
<accession>A0ABR7NAS2</accession>
<comment type="caution">
    <text evidence="7">The sequence shown here is derived from an EMBL/GenBank/DDBJ whole genome shotgun (WGS) entry which is preliminary data.</text>
</comment>
<dbReference type="RefSeq" id="WP_249308340.1">
    <property type="nucleotide sequence ID" value="NZ_JACRSZ010000008.1"/>
</dbReference>
<feature type="signal peptide" evidence="6">
    <location>
        <begin position="1"/>
        <end position="29"/>
    </location>
</feature>
<evidence type="ECO:0000256" key="1">
    <source>
        <dbReference type="ARBA" id="ARBA00022475"/>
    </source>
</evidence>
<keyword evidence="5" id="KW-0449">Lipoprotein</keyword>
<keyword evidence="4" id="KW-0564">Palmitate</keyword>
<gene>
    <name evidence="7" type="ORF">H8716_09160</name>
</gene>
<protein>
    <submittedName>
        <fullName evidence="7">Carbohydrate ABC transporter substrate-binding protein</fullName>
    </submittedName>
</protein>
<proteinExistence type="predicted"/>
<keyword evidence="8" id="KW-1185">Reference proteome</keyword>
<dbReference type="InterPro" id="IPR006059">
    <property type="entry name" value="SBP"/>
</dbReference>
<evidence type="ECO:0000256" key="6">
    <source>
        <dbReference type="SAM" id="SignalP"/>
    </source>
</evidence>
<keyword evidence="3" id="KW-0472">Membrane</keyword>
<dbReference type="PANTHER" id="PTHR43649:SF33">
    <property type="entry name" value="POLYGALACTURONAN_RHAMNOGALACTURONAN-BINDING PROTEIN YTCQ"/>
    <property type="match status" value="1"/>
</dbReference>
<sequence>MKTTKKLKRMVAGVLASLMAMSGTANVWAADTEENVHLSMAFWAEQSEIDRLDQLLEIWKADHPNVTLDYTYCAGPDYPTKLQVWFSSGKAPDVIRMSRDIFSPFASEDLFADLTPYLEASGSAGCWDESLLDIFDFDGELLSLPYMYSNYVIAYNKDIFDEANLEYPTADWTETEFVELAKTLTSGEGPEKTYGMWFGGWVCELVRALYGEPKMYDTENMVMQATNNEKFKAAFQLLGDLHKDGYCSNEVTKTTTTGGFVTGKYAMAIAMTGDIASYQKQIGDNFKWDIVELPISETYDTRWNTNMRLQGFGMSKTTEHPELAYDLIEYMTTNYEVQKAVDEDGVGIPALTEYLESEEFKTNYGGGVAYNKEAFVNMAKVGTSWEYAGIWADINDTLTSEFNAYITGATDIDTALDNLQKKGEAVIEAAKS</sequence>
<keyword evidence="1" id="KW-1003">Cell membrane</keyword>
<dbReference type="Pfam" id="PF13416">
    <property type="entry name" value="SBP_bac_8"/>
    <property type="match status" value="1"/>
</dbReference>
<evidence type="ECO:0000256" key="4">
    <source>
        <dbReference type="ARBA" id="ARBA00023139"/>
    </source>
</evidence>
<organism evidence="7 8">
    <name type="scientific">Jingyaoa shaoxingensis</name>
    <dbReference type="NCBI Taxonomy" id="2763671"/>
    <lineage>
        <taxon>Bacteria</taxon>
        <taxon>Bacillati</taxon>
        <taxon>Bacillota</taxon>
        <taxon>Clostridia</taxon>
        <taxon>Lachnospirales</taxon>
        <taxon>Lachnospiraceae</taxon>
        <taxon>Jingyaoa</taxon>
    </lineage>
</organism>
<evidence type="ECO:0000256" key="3">
    <source>
        <dbReference type="ARBA" id="ARBA00023136"/>
    </source>
</evidence>
<evidence type="ECO:0000313" key="7">
    <source>
        <dbReference type="EMBL" id="MBC8573250.1"/>
    </source>
</evidence>
<feature type="chain" id="PRO_5046700065" evidence="6">
    <location>
        <begin position="30"/>
        <end position="432"/>
    </location>
</feature>
<keyword evidence="2 6" id="KW-0732">Signal</keyword>
<evidence type="ECO:0000256" key="5">
    <source>
        <dbReference type="ARBA" id="ARBA00023288"/>
    </source>
</evidence>
<dbReference type="Proteomes" id="UP000657421">
    <property type="component" value="Unassembled WGS sequence"/>
</dbReference>
<dbReference type="PANTHER" id="PTHR43649">
    <property type="entry name" value="ARABINOSE-BINDING PROTEIN-RELATED"/>
    <property type="match status" value="1"/>
</dbReference>